<feature type="compositionally biased region" description="Polar residues" evidence="4">
    <location>
        <begin position="33"/>
        <end position="53"/>
    </location>
</feature>
<dbReference type="GeneID" id="109586667"/>
<dbReference type="PROSITE" id="PS50088">
    <property type="entry name" value="ANK_REPEAT"/>
    <property type="match status" value="2"/>
</dbReference>
<sequence length="133" mass="14573">MTDEAHVKIQIESQNDNRSDDIAGVVPLKPMASANTSSDHENLITNEEQVTKLSSDDDESGYTQLHQACINGNCKEVDELLRKKAVDVNATDKDGCTPLHCACKIGNEGIVKLLIEKGADSCIFSHERRTPLH</sequence>
<dbReference type="KEGG" id="aqu:109586667"/>
<feature type="region of interest" description="Disordered" evidence="4">
    <location>
        <begin position="1"/>
        <end position="59"/>
    </location>
</feature>
<keyword evidence="1" id="KW-0677">Repeat</keyword>
<organism evidence="5 6">
    <name type="scientific">Amphimedon queenslandica</name>
    <name type="common">Sponge</name>
    <dbReference type="NCBI Taxonomy" id="400682"/>
    <lineage>
        <taxon>Eukaryota</taxon>
        <taxon>Metazoa</taxon>
        <taxon>Porifera</taxon>
        <taxon>Demospongiae</taxon>
        <taxon>Heteroscleromorpha</taxon>
        <taxon>Haplosclerida</taxon>
        <taxon>Niphatidae</taxon>
        <taxon>Amphimedon</taxon>
    </lineage>
</organism>
<dbReference type="PANTHER" id="PTHR24171:SF8">
    <property type="entry name" value="BRCA1-ASSOCIATED RING DOMAIN PROTEIN 1"/>
    <property type="match status" value="1"/>
</dbReference>
<dbReference type="Pfam" id="PF12796">
    <property type="entry name" value="Ank_2"/>
    <property type="match status" value="1"/>
</dbReference>
<dbReference type="PANTHER" id="PTHR24171">
    <property type="entry name" value="ANKYRIN REPEAT DOMAIN-CONTAINING PROTEIN 39-RELATED"/>
    <property type="match status" value="1"/>
</dbReference>
<name>A0AAN0JNQ2_AMPQE</name>
<dbReference type="InterPro" id="IPR002110">
    <property type="entry name" value="Ankyrin_rpt"/>
</dbReference>
<keyword evidence="6" id="KW-1185">Reference proteome</keyword>
<proteinExistence type="predicted"/>
<evidence type="ECO:0000256" key="1">
    <source>
        <dbReference type="ARBA" id="ARBA00022737"/>
    </source>
</evidence>
<dbReference type="Proteomes" id="UP000007879">
    <property type="component" value="Unassembled WGS sequence"/>
</dbReference>
<keyword evidence="2 3" id="KW-0040">ANK repeat</keyword>
<dbReference type="InterPro" id="IPR036770">
    <property type="entry name" value="Ankyrin_rpt-contain_sf"/>
</dbReference>
<dbReference type="Gene3D" id="1.25.40.20">
    <property type="entry name" value="Ankyrin repeat-containing domain"/>
    <property type="match status" value="1"/>
</dbReference>
<evidence type="ECO:0000256" key="4">
    <source>
        <dbReference type="SAM" id="MobiDB-lite"/>
    </source>
</evidence>
<accession>A0AAN0JNQ2</accession>
<evidence type="ECO:0000313" key="5">
    <source>
        <dbReference type="EnsemblMetazoa" id="XP_019858429.1"/>
    </source>
</evidence>
<reference evidence="6" key="1">
    <citation type="journal article" date="2010" name="Nature">
        <title>The Amphimedon queenslandica genome and the evolution of animal complexity.</title>
        <authorList>
            <person name="Srivastava M."/>
            <person name="Simakov O."/>
            <person name="Chapman J."/>
            <person name="Fahey B."/>
            <person name="Gauthier M.E."/>
            <person name="Mitros T."/>
            <person name="Richards G.S."/>
            <person name="Conaco C."/>
            <person name="Dacre M."/>
            <person name="Hellsten U."/>
            <person name="Larroux C."/>
            <person name="Putnam N.H."/>
            <person name="Stanke M."/>
            <person name="Adamska M."/>
            <person name="Darling A."/>
            <person name="Degnan S.M."/>
            <person name="Oakley T.H."/>
            <person name="Plachetzki D.C."/>
            <person name="Zhai Y."/>
            <person name="Adamski M."/>
            <person name="Calcino A."/>
            <person name="Cummins S.F."/>
            <person name="Goodstein D.M."/>
            <person name="Harris C."/>
            <person name="Jackson D.J."/>
            <person name="Leys S.P."/>
            <person name="Shu S."/>
            <person name="Woodcroft B.J."/>
            <person name="Vervoort M."/>
            <person name="Kosik K.S."/>
            <person name="Manning G."/>
            <person name="Degnan B.M."/>
            <person name="Rokhsar D.S."/>
        </authorList>
    </citation>
    <scope>NUCLEOTIDE SEQUENCE [LARGE SCALE GENOMIC DNA]</scope>
</reference>
<reference evidence="5" key="2">
    <citation type="submission" date="2024-06" db="UniProtKB">
        <authorList>
            <consortium name="EnsemblMetazoa"/>
        </authorList>
    </citation>
    <scope>IDENTIFICATION</scope>
</reference>
<feature type="compositionally biased region" description="Basic and acidic residues" evidence="4">
    <location>
        <begin position="1"/>
        <end position="21"/>
    </location>
</feature>
<dbReference type="AlphaFoldDB" id="A0AAN0JNQ2"/>
<dbReference type="PROSITE" id="PS50297">
    <property type="entry name" value="ANK_REP_REGION"/>
    <property type="match status" value="2"/>
</dbReference>
<protein>
    <submittedName>
        <fullName evidence="5">Uncharacterized protein</fullName>
    </submittedName>
</protein>
<evidence type="ECO:0000256" key="3">
    <source>
        <dbReference type="PROSITE-ProRule" id="PRU00023"/>
    </source>
</evidence>
<evidence type="ECO:0000256" key="2">
    <source>
        <dbReference type="ARBA" id="ARBA00023043"/>
    </source>
</evidence>
<dbReference type="SUPFAM" id="SSF48403">
    <property type="entry name" value="Ankyrin repeat"/>
    <property type="match status" value="1"/>
</dbReference>
<feature type="repeat" description="ANK" evidence="3">
    <location>
        <begin position="60"/>
        <end position="93"/>
    </location>
</feature>
<evidence type="ECO:0000313" key="6">
    <source>
        <dbReference type="Proteomes" id="UP000007879"/>
    </source>
</evidence>
<dbReference type="SMART" id="SM00248">
    <property type="entry name" value="ANK"/>
    <property type="match status" value="2"/>
</dbReference>
<dbReference type="RefSeq" id="XP_019858429.1">
    <property type="nucleotide sequence ID" value="XM_020002870.1"/>
</dbReference>
<dbReference type="EnsemblMetazoa" id="XM_020002870.1">
    <property type="protein sequence ID" value="XP_019858429.1"/>
    <property type="gene ID" value="LOC109586667"/>
</dbReference>
<dbReference type="GO" id="GO:0085020">
    <property type="term" value="P:protein K6-linked ubiquitination"/>
    <property type="evidence" value="ECO:0007669"/>
    <property type="project" value="TreeGrafter"/>
</dbReference>
<dbReference type="GO" id="GO:0004842">
    <property type="term" value="F:ubiquitin-protein transferase activity"/>
    <property type="evidence" value="ECO:0007669"/>
    <property type="project" value="TreeGrafter"/>
</dbReference>
<feature type="repeat" description="ANK" evidence="3">
    <location>
        <begin position="94"/>
        <end position="126"/>
    </location>
</feature>